<sequence length="263" mass="29877">MNILSKQSTPTLIAGGVVSTIVLYHLIDYYGSKYHLKQRFFNNFWGYLGPLVDKKLSRFKKELFSEAYGRVLDVGSGVGPTFKYLNNDNIQQGSDNKRSPITQVVSIEPNPFMQQELIESANKASHKFDIKILPKTIEQAYNDGDLENGTFDTIICNLVLCSIPDQDKVLIDIQNLLKPGGKFLFIEHVCSDKFLNRWFEHLINPLWSLIGDGCELDRITDEKIKHMTGWEKVSISQIKIKQPFKHIYGIAIKESSSSSSVTK</sequence>
<dbReference type="dictyBase" id="DDB_G0285903"/>
<dbReference type="KEGG" id="ddi:DDB_G0285903"/>
<dbReference type="Proteomes" id="UP000002195">
    <property type="component" value="Unassembled WGS sequence"/>
</dbReference>
<feature type="transmembrane region" description="Helical" evidence="1">
    <location>
        <begin position="12"/>
        <end position="31"/>
    </location>
</feature>
<dbReference type="CDD" id="cd02440">
    <property type="entry name" value="AdoMet_MTases"/>
    <property type="match status" value="1"/>
</dbReference>
<dbReference type="InterPro" id="IPR029063">
    <property type="entry name" value="SAM-dependent_MTases_sf"/>
</dbReference>
<dbReference type="FunCoup" id="Q54MJ5">
    <property type="interactions" value="1"/>
</dbReference>
<gene>
    <name evidence="2" type="ORF">DDB_G0285903</name>
</gene>
<evidence type="ECO:0000256" key="1">
    <source>
        <dbReference type="SAM" id="Phobius"/>
    </source>
</evidence>
<dbReference type="SUPFAM" id="SSF53335">
    <property type="entry name" value="S-adenosyl-L-methionine-dependent methyltransferases"/>
    <property type="match status" value="1"/>
</dbReference>
<keyword evidence="1" id="KW-0812">Transmembrane</keyword>
<dbReference type="InterPro" id="IPR052356">
    <property type="entry name" value="Thiol_S-MT"/>
</dbReference>
<proteinExistence type="predicted"/>
<dbReference type="PANTHER" id="PTHR45036:SF1">
    <property type="entry name" value="METHYLTRANSFERASE LIKE 7A"/>
    <property type="match status" value="1"/>
</dbReference>
<protein>
    <recommendedName>
        <fullName evidence="4">Methyltransferase type 11 domain-containing protein</fullName>
    </recommendedName>
</protein>
<keyword evidence="3" id="KW-1185">Reference proteome</keyword>
<dbReference type="OMA" id="NQIHRYD"/>
<dbReference type="SMR" id="Q54MJ5"/>
<dbReference type="PhylomeDB" id="Q54MJ5"/>
<name>Q54MJ5_DICDI</name>
<dbReference type="Pfam" id="PF13489">
    <property type="entry name" value="Methyltransf_23"/>
    <property type="match status" value="1"/>
</dbReference>
<reference evidence="2 3" key="1">
    <citation type="journal article" date="2005" name="Nature">
        <title>The genome of the social amoeba Dictyostelium discoideum.</title>
        <authorList>
            <consortium name="The Dictyostelium discoideum Sequencing Consortium"/>
            <person name="Eichinger L."/>
            <person name="Pachebat J.A."/>
            <person name="Glockner G."/>
            <person name="Rajandream M.A."/>
            <person name="Sucgang R."/>
            <person name="Berriman M."/>
            <person name="Song J."/>
            <person name="Olsen R."/>
            <person name="Szafranski K."/>
            <person name="Xu Q."/>
            <person name="Tunggal B."/>
            <person name="Kummerfeld S."/>
            <person name="Madera M."/>
            <person name="Konfortov B.A."/>
            <person name="Rivero F."/>
            <person name="Bankier A.T."/>
            <person name="Lehmann R."/>
            <person name="Hamlin N."/>
            <person name="Davies R."/>
            <person name="Gaudet P."/>
            <person name="Fey P."/>
            <person name="Pilcher K."/>
            <person name="Chen G."/>
            <person name="Saunders D."/>
            <person name="Sodergren E."/>
            <person name="Davis P."/>
            <person name="Kerhornou A."/>
            <person name="Nie X."/>
            <person name="Hall N."/>
            <person name="Anjard C."/>
            <person name="Hemphill L."/>
            <person name="Bason N."/>
            <person name="Farbrother P."/>
            <person name="Desany B."/>
            <person name="Just E."/>
            <person name="Morio T."/>
            <person name="Rost R."/>
            <person name="Churcher C."/>
            <person name="Cooper J."/>
            <person name="Haydock S."/>
            <person name="van Driessche N."/>
            <person name="Cronin A."/>
            <person name="Goodhead I."/>
            <person name="Muzny D."/>
            <person name="Mourier T."/>
            <person name="Pain A."/>
            <person name="Lu M."/>
            <person name="Harper D."/>
            <person name="Lindsay R."/>
            <person name="Hauser H."/>
            <person name="James K."/>
            <person name="Quiles M."/>
            <person name="Madan Babu M."/>
            <person name="Saito T."/>
            <person name="Buchrieser C."/>
            <person name="Wardroper A."/>
            <person name="Felder M."/>
            <person name="Thangavelu M."/>
            <person name="Johnson D."/>
            <person name="Knights A."/>
            <person name="Loulseged H."/>
            <person name="Mungall K."/>
            <person name="Oliver K."/>
            <person name="Price C."/>
            <person name="Quail M.A."/>
            <person name="Urushihara H."/>
            <person name="Hernandez J."/>
            <person name="Rabbinowitsch E."/>
            <person name="Steffen D."/>
            <person name="Sanders M."/>
            <person name="Ma J."/>
            <person name="Kohara Y."/>
            <person name="Sharp S."/>
            <person name="Simmonds M."/>
            <person name="Spiegler S."/>
            <person name="Tivey A."/>
            <person name="Sugano S."/>
            <person name="White B."/>
            <person name="Walker D."/>
            <person name="Woodward J."/>
            <person name="Winckler T."/>
            <person name="Tanaka Y."/>
            <person name="Shaulsky G."/>
            <person name="Schleicher M."/>
            <person name="Weinstock G."/>
            <person name="Rosenthal A."/>
            <person name="Cox E.C."/>
            <person name="Chisholm R.L."/>
            <person name="Gibbs R."/>
            <person name="Loomis W.F."/>
            <person name="Platzer M."/>
            <person name="Kay R.R."/>
            <person name="Williams J."/>
            <person name="Dear P.H."/>
            <person name="Noegel A.A."/>
            <person name="Barrell B."/>
            <person name="Kuspa A."/>
        </authorList>
    </citation>
    <scope>NUCLEOTIDE SEQUENCE [LARGE SCALE GENOMIC DNA]</scope>
    <source>
        <strain evidence="2 3">AX4</strain>
    </source>
</reference>
<keyword evidence="1" id="KW-0472">Membrane</keyword>
<keyword evidence="1" id="KW-1133">Transmembrane helix</keyword>
<dbReference type="GO" id="GO:0008168">
    <property type="term" value="F:methyltransferase activity"/>
    <property type="evidence" value="ECO:0000318"/>
    <property type="project" value="GO_Central"/>
</dbReference>
<evidence type="ECO:0000313" key="3">
    <source>
        <dbReference type="Proteomes" id="UP000002195"/>
    </source>
</evidence>
<dbReference type="GeneID" id="8625346"/>
<dbReference type="VEuPathDB" id="AmoebaDB:DDB_G0285903"/>
<dbReference type="PANTHER" id="PTHR45036">
    <property type="entry name" value="METHYLTRANSFERASE LIKE 7B"/>
    <property type="match status" value="1"/>
</dbReference>
<dbReference type="EMBL" id="AAFI02000082">
    <property type="protein sequence ID" value="EAL64486.1"/>
    <property type="molecule type" value="Genomic_DNA"/>
</dbReference>
<accession>Q54MJ5</accession>
<evidence type="ECO:0000313" key="2">
    <source>
        <dbReference type="EMBL" id="EAL64486.1"/>
    </source>
</evidence>
<comment type="caution">
    <text evidence="2">The sequence shown here is derived from an EMBL/GenBank/DDBJ whole genome shotgun (WGS) entry which is preliminary data.</text>
</comment>
<organism evidence="2 3">
    <name type="scientific">Dictyostelium discoideum</name>
    <name type="common">Social amoeba</name>
    <dbReference type="NCBI Taxonomy" id="44689"/>
    <lineage>
        <taxon>Eukaryota</taxon>
        <taxon>Amoebozoa</taxon>
        <taxon>Evosea</taxon>
        <taxon>Eumycetozoa</taxon>
        <taxon>Dictyostelia</taxon>
        <taxon>Dictyosteliales</taxon>
        <taxon>Dictyosteliaceae</taxon>
        <taxon>Dictyostelium</taxon>
    </lineage>
</organism>
<dbReference type="eggNOG" id="KOG4300">
    <property type="taxonomic scope" value="Eukaryota"/>
</dbReference>
<dbReference type="HOGENOM" id="CLU_037990_6_1_1"/>
<dbReference type="PaxDb" id="44689-DDB0186740"/>
<evidence type="ECO:0008006" key="4">
    <source>
        <dbReference type="Google" id="ProtNLM"/>
    </source>
</evidence>
<dbReference type="InParanoid" id="Q54MJ5"/>
<dbReference type="STRING" id="44689.Q54MJ5"/>
<dbReference type="AlphaFoldDB" id="Q54MJ5"/>
<dbReference type="Gene3D" id="3.40.50.150">
    <property type="entry name" value="Vaccinia Virus protein VP39"/>
    <property type="match status" value="1"/>
</dbReference>
<dbReference type="RefSeq" id="XP_637995.1">
    <property type="nucleotide sequence ID" value="XM_632903.1"/>
</dbReference>